<reference evidence="9" key="1">
    <citation type="submission" date="2020-12" db="UniProtKB">
        <authorList>
            <consortium name="WormBaseParasite"/>
        </authorList>
    </citation>
    <scope>IDENTIFICATION</scope>
    <source>
        <strain evidence="9">MHco3</strain>
    </source>
</reference>
<dbReference type="InterPro" id="IPR050846">
    <property type="entry name" value="TLCD"/>
</dbReference>
<dbReference type="GO" id="GO:0005886">
    <property type="term" value="C:plasma membrane"/>
    <property type="evidence" value="ECO:0007669"/>
    <property type="project" value="TreeGrafter"/>
</dbReference>
<keyword evidence="2 5" id="KW-0812">Transmembrane</keyword>
<feature type="transmembrane region" description="Helical" evidence="6">
    <location>
        <begin position="214"/>
        <end position="239"/>
    </location>
</feature>
<keyword evidence="8" id="KW-1185">Reference proteome</keyword>
<feature type="transmembrane region" description="Helical" evidence="6">
    <location>
        <begin position="84"/>
        <end position="105"/>
    </location>
</feature>
<dbReference type="Pfam" id="PF03798">
    <property type="entry name" value="TRAM_LAG1_CLN8"/>
    <property type="match status" value="1"/>
</dbReference>
<dbReference type="GO" id="GO:0097035">
    <property type="term" value="P:regulation of membrane lipid distribution"/>
    <property type="evidence" value="ECO:0007669"/>
    <property type="project" value="TreeGrafter"/>
</dbReference>
<proteinExistence type="predicted"/>
<dbReference type="SMART" id="SM00724">
    <property type="entry name" value="TLC"/>
    <property type="match status" value="1"/>
</dbReference>
<dbReference type="GO" id="GO:0071709">
    <property type="term" value="P:membrane assembly"/>
    <property type="evidence" value="ECO:0007669"/>
    <property type="project" value="TreeGrafter"/>
</dbReference>
<dbReference type="PROSITE" id="PS50922">
    <property type="entry name" value="TLC"/>
    <property type="match status" value="1"/>
</dbReference>
<feature type="transmembrane region" description="Helical" evidence="6">
    <location>
        <begin position="148"/>
        <end position="169"/>
    </location>
</feature>
<dbReference type="PANTHER" id="PTHR13439">
    <property type="entry name" value="CT120 PROTEIN"/>
    <property type="match status" value="1"/>
</dbReference>
<dbReference type="GO" id="GO:0055091">
    <property type="term" value="P:phospholipid homeostasis"/>
    <property type="evidence" value="ECO:0007669"/>
    <property type="project" value="TreeGrafter"/>
</dbReference>
<evidence type="ECO:0000256" key="3">
    <source>
        <dbReference type="ARBA" id="ARBA00022989"/>
    </source>
</evidence>
<sequence>MDTRLPLIPGNFYAEPFPFLVVDNYTQFGDRSVVVAEIPDYRLVFTLNNFIPIVCYTLMWYSLNLMVNVYCWTSWKEGFRRRRLVNLTTSLAHSTISGVFLFVYFCRNTRLMFASPYHYYSFLELQIILISMGYFIYDSLDMIFNETLNVSSVVLMIHHVCSIIFLTVVLASHKFLLYAYWALMMEVSSIFLHCRGILNQSKLSTTSMISLYKVVSYVNIVLFVPFRFFTQAFLMLWSFVNLYNINWVFFTMSMICNLCFLATNCALFLRLLHSDGFICDKVTSDNLGVFAEDVEYKQVEKGELLQDHDDYDRNT</sequence>
<feature type="transmembrane region" description="Helical" evidence="6">
    <location>
        <begin position="50"/>
        <end position="72"/>
    </location>
</feature>
<name>A0A7I4YGB0_HAECO</name>
<evidence type="ECO:0000256" key="5">
    <source>
        <dbReference type="PROSITE-ProRule" id="PRU00205"/>
    </source>
</evidence>
<feature type="transmembrane region" description="Helical" evidence="6">
    <location>
        <begin position="117"/>
        <end position="136"/>
    </location>
</feature>
<protein>
    <submittedName>
        <fullName evidence="9">TLC domain-containing protein</fullName>
    </submittedName>
</protein>
<comment type="subcellular location">
    <subcellularLocation>
        <location evidence="1">Membrane</location>
        <topology evidence="1">Multi-pass membrane protein</topology>
    </subcellularLocation>
</comment>
<dbReference type="OrthoDB" id="10266980at2759"/>
<dbReference type="WBParaSite" id="HCON_00097120-00002">
    <property type="protein sequence ID" value="HCON_00097120-00002"/>
    <property type="gene ID" value="HCON_00097120"/>
</dbReference>
<dbReference type="PANTHER" id="PTHR13439:SF21">
    <property type="entry name" value="TLC DOMAIN-CONTAINING PROTEIN"/>
    <property type="match status" value="1"/>
</dbReference>
<organism evidence="8 9">
    <name type="scientific">Haemonchus contortus</name>
    <name type="common">Barber pole worm</name>
    <dbReference type="NCBI Taxonomy" id="6289"/>
    <lineage>
        <taxon>Eukaryota</taxon>
        <taxon>Metazoa</taxon>
        <taxon>Ecdysozoa</taxon>
        <taxon>Nematoda</taxon>
        <taxon>Chromadorea</taxon>
        <taxon>Rhabditida</taxon>
        <taxon>Rhabditina</taxon>
        <taxon>Rhabditomorpha</taxon>
        <taxon>Strongyloidea</taxon>
        <taxon>Trichostrongylidae</taxon>
        <taxon>Haemonchus</taxon>
    </lineage>
</organism>
<dbReference type="GO" id="GO:0007009">
    <property type="term" value="P:plasma membrane organization"/>
    <property type="evidence" value="ECO:0007669"/>
    <property type="project" value="TreeGrafter"/>
</dbReference>
<evidence type="ECO:0000259" key="7">
    <source>
        <dbReference type="PROSITE" id="PS50922"/>
    </source>
</evidence>
<dbReference type="AlphaFoldDB" id="A0A7I4YGB0"/>
<feature type="domain" description="TLC" evidence="7">
    <location>
        <begin position="79"/>
        <end position="260"/>
    </location>
</feature>
<dbReference type="Proteomes" id="UP000025227">
    <property type="component" value="Unplaced"/>
</dbReference>
<evidence type="ECO:0000313" key="9">
    <source>
        <dbReference type="WBParaSite" id="HCON_00097120-00002"/>
    </source>
</evidence>
<evidence type="ECO:0000256" key="1">
    <source>
        <dbReference type="ARBA" id="ARBA00004141"/>
    </source>
</evidence>
<evidence type="ECO:0000256" key="6">
    <source>
        <dbReference type="SAM" id="Phobius"/>
    </source>
</evidence>
<keyword evidence="3 6" id="KW-1133">Transmembrane helix</keyword>
<evidence type="ECO:0000256" key="4">
    <source>
        <dbReference type="ARBA" id="ARBA00023136"/>
    </source>
</evidence>
<feature type="transmembrane region" description="Helical" evidence="6">
    <location>
        <begin position="245"/>
        <end position="269"/>
    </location>
</feature>
<accession>A0A7I4YGB0</accession>
<evidence type="ECO:0000256" key="2">
    <source>
        <dbReference type="ARBA" id="ARBA00022692"/>
    </source>
</evidence>
<dbReference type="InterPro" id="IPR006634">
    <property type="entry name" value="TLC-dom"/>
</dbReference>
<keyword evidence="4 5" id="KW-0472">Membrane</keyword>
<evidence type="ECO:0000313" key="8">
    <source>
        <dbReference type="Proteomes" id="UP000025227"/>
    </source>
</evidence>
<feature type="transmembrane region" description="Helical" evidence="6">
    <location>
        <begin position="175"/>
        <end position="194"/>
    </location>
</feature>
<dbReference type="OMA" id="NYDHIHF"/>